<dbReference type="PANTHER" id="PTHR10587">
    <property type="entry name" value="GLYCOSYL TRANSFERASE-RELATED"/>
    <property type="match status" value="1"/>
</dbReference>
<accession>A0A2V4VIV3</accession>
<dbReference type="InterPro" id="IPR050248">
    <property type="entry name" value="Polysacc_deacetylase_ArnD"/>
</dbReference>
<dbReference type="GO" id="GO:0016810">
    <property type="term" value="F:hydrolase activity, acting on carbon-nitrogen (but not peptide) bonds"/>
    <property type="evidence" value="ECO:0007669"/>
    <property type="project" value="InterPro"/>
</dbReference>
<sequence length="297" mass="33920">MKLHHESTKVYGSAIRGGIPKRRKKIRYGKFSLVLMSWILLVLGITYSFSGMAHWIKTMVAPPPISVIQQPAPLGLIQESPNVKEQPTRFLGQVRKVAYITFDDGPSKYTGQLLDIMNQYDAKATFFMVGENLDYYPEAVKRLVNEGNYPGLHSMTHSYKKLYKSGSSDNFLNEFKEVQYKVEAMIGYTPHLIRAPYGSSPQIGEAFRGDIAAAGFKMWDWTTDSLDWDLPGQPNKIISRIQRGVHRDIEVILMHERKQTVEALPQILKLLKAKGYEFEVYNPNEHVVVNFSHDPRL</sequence>
<dbReference type="GO" id="GO:0005975">
    <property type="term" value="P:carbohydrate metabolic process"/>
    <property type="evidence" value="ECO:0007669"/>
    <property type="project" value="InterPro"/>
</dbReference>
<dbReference type="InterPro" id="IPR002509">
    <property type="entry name" value="NODB_dom"/>
</dbReference>
<dbReference type="Proteomes" id="UP000247790">
    <property type="component" value="Unassembled WGS sequence"/>
</dbReference>
<evidence type="ECO:0000313" key="3">
    <source>
        <dbReference type="EMBL" id="PYE49054.1"/>
    </source>
</evidence>
<dbReference type="PANTHER" id="PTHR10587:SF125">
    <property type="entry name" value="POLYSACCHARIDE DEACETYLASE YHEN-RELATED"/>
    <property type="match status" value="1"/>
</dbReference>
<evidence type="ECO:0000259" key="2">
    <source>
        <dbReference type="PROSITE" id="PS51677"/>
    </source>
</evidence>
<reference evidence="3 4" key="1">
    <citation type="submission" date="2018-06" db="EMBL/GenBank/DDBJ databases">
        <title>Genomic Encyclopedia of Type Strains, Phase III (KMG-III): the genomes of soil and plant-associated and newly described type strains.</title>
        <authorList>
            <person name="Whitman W."/>
        </authorList>
    </citation>
    <scope>NUCLEOTIDE SEQUENCE [LARGE SCALE GENOMIC DNA]</scope>
    <source>
        <strain evidence="3 4">CECT 7022</strain>
    </source>
</reference>
<evidence type="ECO:0000256" key="1">
    <source>
        <dbReference type="SAM" id="Phobius"/>
    </source>
</evidence>
<keyword evidence="1" id="KW-1133">Transmembrane helix</keyword>
<dbReference type="Gene3D" id="3.20.20.370">
    <property type="entry name" value="Glycoside hydrolase/deacetylase"/>
    <property type="match status" value="1"/>
</dbReference>
<dbReference type="PROSITE" id="PS51677">
    <property type="entry name" value="NODB"/>
    <property type="match status" value="1"/>
</dbReference>
<keyword evidence="1" id="KW-0812">Transmembrane</keyword>
<dbReference type="Pfam" id="PF01522">
    <property type="entry name" value="Polysacc_deac_1"/>
    <property type="match status" value="1"/>
</dbReference>
<evidence type="ECO:0000313" key="4">
    <source>
        <dbReference type="Proteomes" id="UP000247790"/>
    </source>
</evidence>
<comment type="caution">
    <text evidence="3">The sequence shown here is derived from an EMBL/GenBank/DDBJ whole genome shotgun (WGS) entry which is preliminary data.</text>
</comment>
<organism evidence="3 4">
    <name type="scientific">Paenibacillus barcinonensis</name>
    <dbReference type="NCBI Taxonomy" id="198119"/>
    <lineage>
        <taxon>Bacteria</taxon>
        <taxon>Bacillati</taxon>
        <taxon>Bacillota</taxon>
        <taxon>Bacilli</taxon>
        <taxon>Bacillales</taxon>
        <taxon>Paenibacillaceae</taxon>
        <taxon>Paenibacillus</taxon>
    </lineage>
</organism>
<name>A0A2V4VIV3_PAEBA</name>
<feature type="transmembrane region" description="Helical" evidence="1">
    <location>
        <begin position="31"/>
        <end position="56"/>
    </location>
</feature>
<feature type="domain" description="NodB homology" evidence="2">
    <location>
        <begin position="96"/>
        <end position="279"/>
    </location>
</feature>
<gene>
    <name evidence="3" type="ORF">DFQ00_10634</name>
</gene>
<dbReference type="AlphaFoldDB" id="A0A2V4VIV3"/>
<keyword evidence="1" id="KW-0472">Membrane</keyword>
<dbReference type="SUPFAM" id="SSF88713">
    <property type="entry name" value="Glycoside hydrolase/deacetylase"/>
    <property type="match status" value="1"/>
</dbReference>
<proteinExistence type="predicted"/>
<dbReference type="InterPro" id="IPR011330">
    <property type="entry name" value="Glyco_hydro/deAcase_b/a-brl"/>
</dbReference>
<dbReference type="CDD" id="cd10944">
    <property type="entry name" value="CE4_SmPgdA_like"/>
    <property type="match status" value="1"/>
</dbReference>
<dbReference type="EMBL" id="QJSW01000006">
    <property type="protein sequence ID" value="PYE49054.1"/>
    <property type="molecule type" value="Genomic_DNA"/>
</dbReference>
<protein>
    <submittedName>
        <fullName evidence="3">Peptidoglycan/xylan/chitin deacetylase (PgdA/CDA1 family)</fullName>
    </submittedName>
</protein>